<protein>
    <submittedName>
        <fullName evidence="4">Extracellular solute-binding protein family 3</fullName>
    </submittedName>
</protein>
<dbReference type="KEGG" id="dsa:Desal_0746"/>
<dbReference type="Proteomes" id="UP000002601">
    <property type="component" value="Chromosome"/>
</dbReference>
<accession>C6BYY8</accession>
<dbReference type="PANTHER" id="PTHR35936:SF25">
    <property type="entry name" value="ABC TRANSPORTER SUBSTRATE-BINDING PROTEIN"/>
    <property type="match status" value="1"/>
</dbReference>
<feature type="domain" description="Solute-binding protein family 3/N-terminal" evidence="3">
    <location>
        <begin position="20"/>
        <end position="244"/>
    </location>
</feature>
<evidence type="ECO:0000259" key="3">
    <source>
        <dbReference type="SMART" id="SM00062"/>
    </source>
</evidence>
<dbReference type="SMART" id="SM00062">
    <property type="entry name" value="PBPb"/>
    <property type="match status" value="1"/>
</dbReference>
<evidence type="ECO:0000313" key="4">
    <source>
        <dbReference type="EMBL" id="ACS78812.1"/>
    </source>
</evidence>
<keyword evidence="5" id="KW-1185">Reference proteome</keyword>
<dbReference type="eggNOG" id="COG0834">
    <property type="taxonomic scope" value="Bacteria"/>
</dbReference>
<sequence length="261" mass="29938">MLLVISFLFLPTAAKATESTLLVSGQIDWQPFLMKDNTGKVYGLMYEILEKAAHANGYTLEYRDMPWKRAVISLEKGKLDIMCGIFWNKNRARQFLFSPPILRNELHIFTNKPFKLERLIDLQGKTGDHIRGGSYGDLFDSFITSGKARFVEVTDDNTAINRLVRGYSDFFIGTYVDTTIKLSKRGLEQSIIALPYIVDTVNVYFAYPQKTKKKHSYEKINRTLEQMQASGEISKLINQYFNGTGIDPRKVIFKPEDLRGH</sequence>
<name>C6BYY8_MARSD</name>
<dbReference type="HOGENOM" id="CLU_064076_3_1_7"/>
<dbReference type="PANTHER" id="PTHR35936">
    <property type="entry name" value="MEMBRANE-BOUND LYTIC MUREIN TRANSGLYCOSYLASE F"/>
    <property type="match status" value="1"/>
</dbReference>
<dbReference type="EMBL" id="CP001649">
    <property type="protein sequence ID" value="ACS78812.1"/>
    <property type="molecule type" value="Genomic_DNA"/>
</dbReference>
<evidence type="ECO:0000313" key="5">
    <source>
        <dbReference type="Proteomes" id="UP000002601"/>
    </source>
</evidence>
<dbReference type="InterPro" id="IPR001638">
    <property type="entry name" value="Solute-binding_3/MltF_N"/>
</dbReference>
<dbReference type="Pfam" id="PF00497">
    <property type="entry name" value="SBP_bac_3"/>
    <property type="match status" value="1"/>
</dbReference>
<dbReference type="STRING" id="526222.Desal_0746"/>
<keyword evidence="1 2" id="KW-0732">Signal</keyword>
<proteinExistence type="predicted"/>
<dbReference type="AlphaFoldDB" id="C6BYY8"/>
<feature type="chain" id="PRO_5002961358" evidence="2">
    <location>
        <begin position="17"/>
        <end position="261"/>
    </location>
</feature>
<reference evidence="4 5" key="1">
    <citation type="submission" date="2009-06" db="EMBL/GenBank/DDBJ databases">
        <title>Complete sequence of Desulfovibrio salexigens DSM 2638.</title>
        <authorList>
            <consortium name="US DOE Joint Genome Institute"/>
            <person name="Lucas S."/>
            <person name="Copeland A."/>
            <person name="Lapidus A."/>
            <person name="Glavina del Rio T."/>
            <person name="Tice H."/>
            <person name="Bruce D."/>
            <person name="Goodwin L."/>
            <person name="Pitluck S."/>
            <person name="Munk A.C."/>
            <person name="Brettin T."/>
            <person name="Detter J.C."/>
            <person name="Han C."/>
            <person name="Tapia R."/>
            <person name="Larimer F."/>
            <person name="Land M."/>
            <person name="Hauser L."/>
            <person name="Kyrpides N."/>
            <person name="Anderson I."/>
            <person name="Wall J.D."/>
            <person name="Arkin A.P."/>
            <person name="Dehal P."/>
            <person name="Chivian D."/>
            <person name="Giles B."/>
            <person name="Hazen T.C."/>
        </authorList>
    </citation>
    <scope>NUCLEOTIDE SEQUENCE [LARGE SCALE GENOMIC DNA]</scope>
    <source>
        <strain evidence="5">ATCC 14822 / DSM 2638 / NCIMB 8403 / VKM B-1763</strain>
    </source>
</reference>
<dbReference type="RefSeq" id="WP_015850631.1">
    <property type="nucleotide sequence ID" value="NC_012881.1"/>
</dbReference>
<organism evidence="4 5">
    <name type="scientific">Maridesulfovibrio salexigens (strain ATCC 14822 / DSM 2638 / NCIMB 8403 / VKM B-1763)</name>
    <name type="common">Desulfovibrio salexigens</name>
    <dbReference type="NCBI Taxonomy" id="526222"/>
    <lineage>
        <taxon>Bacteria</taxon>
        <taxon>Pseudomonadati</taxon>
        <taxon>Thermodesulfobacteriota</taxon>
        <taxon>Desulfovibrionia</taxon>
        <taxon>Desulfovibrionales</taxon>
        <taxon>Desulfovibrionaceae</taxon>
        <taxon>Maridesulfovibrio</taxon>
    </lineage>
</organism>
<dbReference type="SUPFAM" id="SSF53850">
    <property type="entry name" value="Periplasmic binding protein-like II"/>
    <property type="match status" value="1"/>
</dbReference>
<feature type="signal peptide" evidence="2">
    <location>
        <begin position="1"/>
        <end position="16"/>
    </location>
</feature>
<evidence type="ECO:0000256" key="2">
    <source>
        <dbReference type="SAM" id="SignalP"/>
    </source>
</evidence>
<dbReference type="Gene3D" id="3.40.190.10">
    <property type="entry name" value="Periplasmic binding protein-like II"/>
    <property type="match status" value="2"/>
</dbReference>
<gene>
    <name evidence="4" type="ordered locus">Desal_0746</name>
</gene>
<evidence type="ECO:0000256" key="1">
    <source>
        <dbReference type="ARBA" id="ARBA00022729"/>
    </source>
</evidence>